<feature type="transmembrane region" description="Helical" evidence="1">
    <location>
        <begin position="747"/>
        <end position="771"/>
    </location>
</feature>
<keyword evidence="2" id="KW-1185">Reference proteome</keyword>
<name>A0AAF3EKG5_9BILA</name>
<reference evidence="3" key="1">
    <citation type="submission" date="2024-02" db="UniProtKB">
        <authorList>
            <consortium name="WormBaseParasite"/>
        </authorList>
    </citation>
    <scope>IDENTIFICATION</scope>
</reference>
<proteinExistence type="predicted"/>
<keyword evidence="1" id="KW-0472">Membrane</keyword>
<accession>A0AAF3EKG5</accession>
<evidence type="ECO:0000313" key="3">
    <source>
        <dbReference type="WBParaSite" id="MBELARI_LOCUS14520"/>
    </source>
</evidence>
<dbReference type="Proteomes" id="UP000887575">
    <property type="component" value="Unassembled WGS sequence"/>
</dbReference>
<sequence>MANHQLLYGAKWSTEKKLVNQLVFRVAETPPTLAFAISVAVEGWVQDVGILLIPGFVDDPKPETISIPVIGIAGQIVTVVENPNSYNKLEPLTKVFVAHEKMVSPCSEVDPRDPEKVDITCPYDTMFFVYAGSIPNIPAPNKANLLINDFGGRPFYSRSTVTTIFTYTACIYCFTYYTPPIIETLNVLSTWTPPYYPWLLDRPLMLEMAETVGILMSPFENTFQWKVNDLIENGPGFLINLREEKTKVLVIPGIGGKTKGKLIGDSLSSPNTLKYVIVEQNEAVTVVPALDNYKFNGANGPAVGSSTILRPINAAARFWPHDICSKFPRKFDCPDETIFQSYAGGDPGLNQSANHLLVRGRSDELQIESTSTATSLFTDQQCAFCLEYDIDMKSNILESVYSLNRMSLLSPLYYPWTFDFYRMNDLLKDGCQFRRAFIATYPDIDKDLPTFTAEFTHLNSGTAEWKIWTNDECFDGEPTFTRNYTTLSERKIEDFEASCVEVSWCPSSLYDRQSGFLLIIRELPTCGFTHQLIDGNSPTFAFDAQDLFSYSANSTYKILPSTPSEFFLNASEKPLWIALSFKMEDEVNVLRKLASSPPNIGCQYDLFVLSSRTTNDQSDTGFLMTIDEGQPSFIESYLESRVYSLYIPLGQSSLMDASVTIFELYDGFLAITFKFQNASEETNEDTIQMSPGDSSLPANITRENVASVTIIWLADTTNSSHDGARVLVEVNGYDDRTTKESFHLSKYVWISIGGGILVTTILIVAGCIAGIRSGFFIRVLLSRRNPLAAQIRNTFSARPILKRMMDKAERKNEEWNHFS</sequence>
<evidence type="ECO:0000256" key="1">
    <source>
        <dbReference type="SAM" id="Phobius"/>
    </source>
</evidence>
<keyword evidence="1" id="KW-0812">Transmembrane</keyword>
<evidence type="ECO:0000313" key="2">
    <source>
        <dbReference type="Proteomes" id="UP000887575"/>
    </source>
</evidence>
<organism evidence="2 3">
    <name type="scientific">Mesorhabditis belari</name>
    <dbReference type="NCBI Taxonomy" id="2138241"/>
    <lineage>
        <taxon>Eukaryota</taxon>
        <taxon>Metazoa</taxon>
        <taxon>Ecdysozoa</taxon>
        <taxon>Nematoda</taxon>
        <taxon>Chromadorea</taxon>
        <taxon>Rhabditida</taxon>
        <taxon>Rhabditina</taxon>
        <taxon>Rhabditomorpha</taxon>
        <taxon>Rhabditoidea</taxon>
        <taxon>Rhabditidae</taxon>
        <taxon>Mesorhabditinae</taxon>
        <taxon>Mesorhabditis</taxon>
    </lineage>
</organism>
<protein>
    <submittedName>
        <fullName evidence="3">Uncharacterized protein</fullName>
    </submittedName>
</protein>
<keyword evidence="1" id="KW-1133">Transmembrane helix</keyword>
<dbReference type="WBParaSite" id="MBELARI_LOCUS14520">
    <property type="protein sequence ID" value="MBELARI_LOCUS14520"/>
    <property type="gene ID" value="MBELARI_LOCUS14520"/>
</dbReference>
<dbReference type="AlphaFoldDB" id="A0AAF3EKG5"/>